<accession>A0ABQ8VK88</accession>
<dbReference type="EMBL" id="JANVFT010000025">
    <property type="protein sequence ID" value="KAJ4496804.1"/>
    <property type="molecule type" value="Genomic_DNA"/>
</dbReference>
<keyword evidence="1" id="KW-0732">Signal</keyword>
<name>A0ABQ8VK88_9AGAR</name>
<protein>
    <submittedName>
        <fullName evidence="2">Uncharacterized protein</fullName>
    </submittedName>
</protein>
<proteinExistence type="predicted"/>
<reference evidence="2" key="1">
    <citation type="submission" date="2022-08" db="EMBL/GenBank/DDBJ databases">
        <title>A Global Phylogenomic Analysis of the Shiitake Genus Lentinula.</title>
        <authorList>
            <consortium name="DOE Joint Genome Institute"/>
            <person name="Sierra-Patev S."/>
            <person name="Min B."/>
            <person name="Naranjo-Ortiz M."/>
            <person name="Looney B."/>
            <person name="Konkel Z."/>
            <person name="Slot J.C."/>
            <person name="Sakamoto Y."/>
            <person name="Steenwyk J.L."/>
            <person name="Rokas A."/>
            <person name="Carro J."/>
            <person name="Camarero S."/>
            <person name="Ferreira P."/>
            <person name="Molpeceres G."/>
            <person name="Ruiz-Duenas F.J."/>
            <person name="Serrano A."/>
            <person name="Henrissat B."/>
            <person name="Drula E."/>
            <person name="Hughes K.W."/>
            <person name="Mata J.L."/>
            <person name="Ishikawa N.K."/>
            <person name="Vargas-Isla R."/>
            <person name="Ushijima S."/>
            <person name="Smith C.A."/>
            <person name="Ahrendt S."/>
            <person name="Andreopoulos W."/>
            <person name="He G."/>
            <person name="Labutti K."/>
            <person name="Lipzen A."/>
            <person name="Ng V."/>
            <person name="Riley R."/>
            <person name="Sandor L."/>
            <person name="Barry K."/>
            <person name="Martinez A.T."/>
            <person name="Xiao Y."/>
            <person name="Gibbons J.G."/>
            <person name="Terashima K."/>
            <person name="Grigoriev I.V."/>
            <person name="Hibbett D.S."/>
        </authorList>
    </citation>
    <scope>NUCLEOTIDE SEQUENCE</scope>
    <source>
        <strain evidence="2">RHP3577 ss4</strain>
    </source>
</reference>
<feature type="signal peptide" evidence="1">
    <location>
        <begin position="1"/>
        <end position="26"/>
    </location>
</feature>
<evidence type="ECO:0000256" key="1">
    <source>
        <dbReference type="SAM" id="SignalP"/>
    </source>
</evidence>
<evidence type="ECO:0000313" key="3">
    <source>
        <dbReference type="Proteomes" id="UP001150217"/>
    </source>
</evidence>
<comment type="caution">
    <text evidence="2">The sequence shown here is derived from an EMBL/GenBank/DDBJ whole genome shotgun (WGS) entry which is preliminary data.</text>
</comment>
<keyword evidence="3" id="KW-1185">Reference proteome</keyword>
<dbReference type="Proteomes" id="UP001150217">
    <property type="component" value="Unassembled WGS sequence"/>
</dbReference>
<evidence type="ECO:0000313" key="2">
    <source>
        <dbReference type="EMBL" id="KAJ4496804.1"/>
    </source>
</evidence>
<feature type="chain" id="PRO_5045634234" evidence="1">
    <location>
        <begin position="27"/>
        <end position="229"/>
    </location>
</feature>
<sequence>MPCFRAMFVHLFGLCIISSNVLSVVASPIFHDGALLVPRADNHPGSEASSAVSHPAQDDVDRFQHSEDGELYWDGDAVEDDSNTLIASGRPDNEVEDLAIAIYQSKGRNIPESEKKYWLCVGTKCLRANKDPKAPSDLLPDVIQGRGTLQELKNFGKISFKDIKHKRRILVNFGKGQRHYFVGNSNPTNWDYIAALLRELRRQSAEAQLVKQEVIEQYMKEEAKKNLFG</sequence>
<organism evidence="2 3">
    <name type="scientific">Lentinula lateritia</name>
    <dbReference type="NCBI Taxonomy" id="40482"/>
    <lineage>
        <taxon>Eukaryota</taxon>
        <taxon>Fungi</taxon>
        <taxon>Dikarya</taxon>
        <taxon>Basidiomycota</taxon>
        <taxon>Agaricomycotina</taxon>
        <taxon>Agaricomycetes</taxon>
        <taxon>Agaricomycetidae</taxon>
        <taxon>Agaricales</taxon>
        <taxon>Marasmiineae</taxon>
        <taxon>Omphalotaceae</taxon>
        <taxon>Lentinula</taxon>
    </lineage>
</organism>
<gene>
    <name evidence="2" type="ORF">C8R41DRAFT_980054</name>
</gene>